<accession>A0A395M0N5</accession>
<evidence type="ECO:0000256" key="1">
    <source>
        <dbReference type="ARBA" id="ARBA00022553"/>
    </source>
</evidence>
<dbReference type="PROSITE" id="PS50110">
    <property type="entry name" value="RESPONSE_REGULATORY"/>
    <property type="match status" value="2"/>
</dbReference>
<dbReference type="InterPro" id="IPR001789">
    <property type="entry name" value="Sig_transdc_resp-reg_receiver"/>
</dbReference>
<evidence type="ECO:0000313" key="4">
    <source>
        <dbReference type="EMBL" id="RFM24345.1"/>
    </source>
</evidence>
<protein>
    <submittedName>
        <fullName evidence="4">Response regulator</fullName>
    </submittedName>
</protein>
<proteinExistence type="predicted"/>
<evidence type="ECO:0000259" key="3">
    <source>
        <dbReference type="PROSITE" id="PS50110"/>
    </source>
</evidence>
<gene>
    <name evidence="4" type="ORF">D0433_04945</name>
</gene>
<dbReference type="InterPro" id="IPR050595">
    <property type="entry name" value="Bact_response_regulator"/>
</dbReference>
<dbReference type="SMART" id="SM00448">
    <property type="entry name" value="REC"/>
    <property type="match status" value="2"/>
</dbReference>
<evidence type="ECO:0000313" key="5">
    <source>
        <dbReference type="Proteomes" id="UP000266389"/>
    </source>
</evidence>
<dbReference type="PANTHER" id="PTHR44591:SF19">
    <property type="entry name" value="TWO-COMPONENT RESPONSE REGULATOR-RELATED"/>
    <property type="match status" value="1"/>
</dbReference>
<dbReference type="GO" id="GO:0000160">
    <property type="term" value="P:phosphorelay signal transduction system"/>
    <property type="evidence" value="ECO:0007669"/>
    <property type="project" value="InterPro"/>
</dbReference>
<evidence type="ECO:0000256" key="2">
    <source>
        <dbReference type="PROSITE-ProRule" id="PRU00169"/>
    </source>
</evidence>
<dbReference type="InterPro" id="IPR011006">
    <property type="entry name" value="CheY-like_superfamily"/>
</dbReference>
<organism evidence="4 5">
    <name type="scientific">Candidatus Thermochlorobacter aerophilus</name>
    <dbReference type="NCBI Taxonomy" id="1868324"/>
    <lineage>
        <taxon>Bacteria</taxon>
        <taxon>Pseudomonadati</taxon>
        <taxon>Chlorobiota</taxon>
        <taxon>Chlorobiia</taxon>
        <taxon>Chlorobiales</taxon>
        <taxon>Candidatus Thermochlorobacteriaceae</taxon>
        <taxon>Candidatus Thermochlorobacter</taxon>
    </lineage>
</organism>
<dbReference type="Proteomes" id="UP000266389">
    <property type="component" value="Unassembled WGS sequence"/>
</dbReference>
<feature type="modified residue" description="4-aspartylphosphate" evidence="2">
    <location>
        <position position="52"/>
    </location>
</feature>
<sequence length="309" mass="34671">MPSRILFVDDEPNVLLSLTELFRDERPYTAQRAKDALEILRKHPEIDVIVTDQRMPTMTGVEFLREAKKINPIAIRILLTGYSDLDEVLGSVNTGEVYRYILKPWDVEKLRSTIKLALELAQRTRLIMPKNAQPTATSASSATLHHTTANNIATTTRSFIPEKQPILVIDSNPSHLSSMRELFAENYVVSISSSSQSAIEILKRSPMAAIITELNLPDTDPVKFLSEVKSFNPNTPIIVLSSMKDSSIAIQLINQVQIFRYLVRPLRRDTLESTVQTAVELYKAYTATPGLNLKNLEGDILKQSGNQPK</sequence>
<dbReference type="EMBL" id="PHFL01000039">
    <property type="protein sequence ID" value="RFM24345.1"/>
    <property type="molecule type" value="Genomic_DNA"/>
</dbReference>
<comment type="caution">
    <text evidence="4">The sequence shown here is derived from an EMBL/GenBank/DDBJ whole genome shotgun (WGS) entry which is preliminary data.</text>
</comment>
<feature type="domain" description="Response regulatory" evidence="3">
    <location>
        <begin position="165"/>
        <end position="279"/>
    </location>
</feature>
<reference evidence="4 5" key="1">
    <citation type="journal article" date="2011" name="ISME J.">
        <title>Community ecology of hot spring cyanobacterial mats: predominant populations and their functional potential.</title>
        <authorList>
            <person name="Klatt C.G."/>
            <person name="Wood J.M."/>
            <person name="Rusch D.B."/>
            <person name="Bateson M.M."/>
            <person name="Hamamura N."/>
            <person name="Heidelberg J.F."/>
            <person name="Grossman A.R."/>
            <person name="Bhaya D."/>
            <person name="Cohan F.M."/>
            <person name="Kuhl M."/>
            <person name="Bryant D.A."/>
            <person name="Ward D.M."/>
        </authorList>
    </citation>
    <scope>NUCLEOTIDE SEQUENCE [LARGE SCALE GENOMIC DNA]</scope>
    <source>
        <strain evidence="4">OS</strain>
    </source>
</reference>
<dbReference type="Pfam" id="PF00072">
    <property type="entry name" value="Response_reg"/>
    <property type="match status" value="2"/>
</dbReference>
<dbReference type="AlphaFoldDB" id="A0A395M0N5"/>
<comment type="caution">
    <text evidence="2">Lacks conserved residue(s) required for the propagation of feature annotation.</text>
</comment>
<dbReference type="CDD" id="cd17569">
    <property type="entry name" value="REC_HupR-like"/>
    <property type="match status" value="1"/>
</dbReference>
<dbReference type="SUPFAM" id="SSF52172">
    <property type="entry name" value="CheY-like"/>
    <property type="match status" value="2"/>
</dbReference>
<name>A0A395M0N5_9BACT</name>
<dbReference type="Gene3D" id="3.40.50.2300">
    <property type="match status" value="2"/>
</dbReference>
<feature type="domain" description="Response regulatory" evidence="3">
    <location>
        <begin position="4"/>
        <end position="118"/>
    </location>
</feature>
<keyword evidence="1 2" id="KW-0597">Phosphoprotein</keyword>
<dbReference type="PANTHER" id="PTHR44591">
    <property type="entry name" value="STRESS RESPONSE REGULATOR PROTEIN 1"/>
    <property type="match status" value="1"/>
</dbReference>